<sequence length="133" mass="14668">MQQSRIFDNVIAYSSKFETVITLLVDDKTGVAIAEKPIFGSEVTINDALFDHAGSILAAGTELGWVDYIDVHKFACITEHGHYLDAGQFFSTTGNTLTLEHPALLINIFSNMGKDKKILTLRLHIDEAVEEAI</sequence>
<keyword evidence="2" id="KW-1185">Reference proteome</keyword>
<accession>A0AA37SXZ2</accession>
<evidence type="ECO:0000313" key="2">
    <source>
        <dbReference type="Proteomes" id="UP001156601"/>
    </source>
</evidence>
<evidence type="ECO:0000313" key="1">
    <source>
        <dbReference type="EMBL" id="GLR69761.1"/>
    </source>
</evidence>
<organism evidence="1 2">
    <name type="scientific">Agaribacter marinus</name>
    <dbReference type="NCBI Taxonomy" id="1431249"/>
    <lineage>
        <taxon>Bacteria</taxon>
        <taxon>Pseudomonadati</taxon>
        <taxon>Pseudomonadota</taxon>
        <taxon>Gammaproteobacteria</taxon>
        <taxon>Alteromonadales</taxon>
        <taxon>Alteromonadaceae</taxon>
        <taxon>Agaribacter</taxon>
    </lineage>
</organism>
<protein>
    <submittedName>
        <fullName evidence="1">Uncharacterized protein</fullName>
    </submittedName>
</protein>
<name>A0AA37SXZ2_9ALTE</name>
<comment type="caution">
    <text evidence="1">The sequence shown here is derived from an EMBL/GenBank/DDBJ whole genome shotgun (WGS) entry which is preliminary data.</text>
</comment>
<reference evidence="1" key="2">
    <citation type="submission" date="2023-01" db="EMBL/GenBank/DDBJ databases">
        <title>Draft genome sequence of Agaribacter marinus strain NBRC 110023.</title>
        <authorList>
            <person name="Sun Q."/>
            <person name="Mori K."/>
        </authorList>
    </citation>
    <scope>NUCLEOTIDE SEQUENCE</scope>
    <source>
        <strain evidence="1">NBRC 110023</strain>
    </source>
</reference>
<dbReference type="EMBL" id="BSOT01000005">
    <property type="protein sequence ID" value="GLR69761.1"/>
    <property type="molecule type" value="Genomic_DNA"/>
</dbReference>
<dbReference type="Proteomes" id="UP001156601">
    <property type="component" value="Unassembled WGS sequence"/>
</dbReference>
<dbReference type="RefSeq" id="WP_284216072.1">
    <property type="nucleotide sequence ID" value="NZ_BSOT01000005.1"/>
</dbReference>
<dbReference type="AlphaFoldDB" id="A0AA37SXZ2"/>
<proteinExistence type="predicted"/>
<reference evidence="1" key="1">
    <citation type="journal article" date="2014" name="Int. J. Syst. Evol. Microbiol.">
        <title>Complete genome sequence of Corynebacterium casei LMG S-19264T (=DSM 44701T), isolated from a smear-ripened cheese.</title>
        <authorList>
            <consortium name="US DOE Joint Genome Institute (JGI-PGF)"/>
            <person name="Walter F."/>
            <person name="Albersmeier A."/>
            <person name="Kalinowski J."/>
            <person name="Ruckert C."/>
        </authorList>
    </citation>
    <scope>NUCLEOTIDE SEQUENCE</scope>
    <source>
        <strain evidence="1">NBRC 110023</strain>
    </source>
</reference>
<gene>
    <name evidence="1" type="ORF">GCM10007852_06690</name>
</gene>